<dbReference type="PANTHER" id="PTHR11455">
    <property type="entry name" value="CRYPTOCHROME"/>
    <property type="match status" value="1"/>
</dbReference>
<dbReference type="PANTHER" id="PTHR11455:SF9">
    <property type="entry name" value="CRYPTOCHROME CIRCADIAN CLOCK 5 ISOFORM X1"/>
    <property type="match status" value="1"/>
</dbReference>
<dbReference type="PROSITE" id="PS00394">
    <property type="entry name" value="DNA_PHOTOLYASES_1_1"/>
    <property type="match status" value="1"/>
</dbReference>
<feature type="binding site" evidence="5">
    <location>
        <begin position="259"/>
        <end position="266"/>
    </location>
    <ligand>
        <name>FAD</name>
        <dbReference type="ChEBI" id="CHEBI:57692"/>
    </ligand>
</feature>
<evidence type="ECO:0000256" key="4">
    <source>
        <dbReference type="ARBA" id="ARBA00022991"/>
    </source>
</evidence>
<comment type="similarity">
    <text evidence="6">Belongs to the DNA photolyase family.</text>
</comment>
<comment type="cofactor">
    <cofactor evidence="1">
        <name>(6R)-5,10-methylene-5,6,7,8-tetrahydrofolate</name>
        <dbReference type="ChEBI" id="CHEBI:15636"/>
    </cofactor>
</comment>
<dbReference type="InterPro" id="IPR006050">
    <property type="entry name" value="DNA_photolyase_N"/>
</dbReference>
<feature type="binding site" evidence="5">
    <location>
        <position position="256"/>
    </location>
    <ligand>
        <name>FAD</name>
        <dbReference type="ChEBI" id="CHEBI:57692"/>
    </ligand>
</feature>
<evidence type="ECO:0000256" key="3">
    <source>
        <dbReference type="ARBA" id="ARBA00022827"/>
    </source>
</evidence>
<dbReference type="SUPFAM" id="SSF52425">
    <property type="entry name" value="Cryptochrome/photolyase, N-terminal domain"/>
    <property type="match status" value="1"/>
</dbReference>
<evidence type="ECO:0000313" key="9">
    <source>
        <dbReference type="Proteomes" id="UP000243588"/>
    </source>
</evidence>
<dbReference type="GO" id="GO:0009416">
    <property type="term" value="P:response to light stimulus"/>
    <property type="evidence" value="ECO:0007669"/>
    <property type="project" value="TreeGrafter"/>
</dbReference>
<dbReference type="EMBL" id="FNDQ01000006">
    <property type="protein sequence ID" value="SDH54714.1"/>
    <property type="molecule type" value="Genomic_DNA"/>
</dbReference>
<dbReference type="SUPFAM" id="SSF48173">
    <property type="entry name" value="Cryptochrome/photolyase FAD-binding domain"/>
    <property type="match status" value="1"/>
</dbReference>
<dbReference type="GO" id="GO:0006139">
    <property type="term" value="P:nucleobase-containing compound metabolic process"/>
    <property type="evidence" value="ECO:0007669"/>
    <property type="project" value="UniProtKB-ARBA"/>
</dbReference>
<sequence length="435" mass="51280">MDQKEKVVICWYRRDLRLKDNKALYYAVQSSHKVLPIFIFDKDILKQFPNKADRRVDYIHQVLTELNAFLKQYKSGITFFHSTVKEAFCSLIKQFDIQGVFYNEDYEPKTIARDQEIGSLLAEQEIAFNGFKDHVIFRGDEILKQDSSPYQIYTPYAKMWRSKLGEQDLYNYTPKLSSDNLYTTDTTIPSLSSLGYETTGYKFAIPSLNETLIDSYHLHRDYPAIEGTTHLGIALRFGTISIRKCVAFALQHNDVWLSELIWRDFFSQILFNFPQIENFCFKPKYENIQYRNNEEEFKLWCEGRTGYPIVDAGMRELNTTGFMHNRVRMIVASFLTKHLLIDWRWGEAYFAQHLLDYDLSANNGNWQWAAGCGCDAAPYFRIFNPSEQTKKFDKENRYIKKWLPEIAKGEYWDEIVDHKEARIRALDTYKRGLGQ</sequence>
<dbReference type="Pfam" id="PF03441">
    <property type="entry name" value="FAD_binding_7"/>
    <property type="match status" value="1"/>
</dbReference>
<keyword evidence="3 5" id="KW-0274">FAD</keyword>
<dbReference type="InterPro" id="IPR002081">
    <property type="entry name" value="Cryptochrome/DNA_photolyase_1"/>
</dbReference>
<dbReference type="STRING" id="702745.SAMN05421818_10681"/>
<dbReference type="InterPro" id="IPR018394">
    <property type="entry name" value="DNA_photolyase_1_CS_C"/>
</dbReference>
<proteinExistence type="inferred from homology"/>
<evidence type="ECO:0000256" key="2">
    <source>
        <dbReference type="ARBA" id="ARBA00022630"/>
    </source>
</evidence>
<feature type="domain" description="Photolyase/cryptochrome alpha/beta" evidence="7">
    <location>
        <begin position="6"/>
        <end position="136"/>
    </location>
</feature>
<dbReference type="InterPro" id="IPR036134">
    <property type="entry name" value="Crypto/Photolyase_FAD-like_sf"/>
</dbReference>
<keyword evidence="2 5" id="KW-0285">Flavoprotein</keyword>
<feature type="binding site" evidence="5">
    <location>
        <position position="216"/>
    </location>
    <ligand>
        <name>FAD</name>
        <dbReference type="ChEBI" id="CHEBI:57692"/>
    </ligand>
</feature>
<evidence type="ECO:0000256" key="6">
    <source>
        <dbReference type="RuleBase" id="RU004182"/>
    </source>
</evidence>
<keyword evidence="8" id="KW-0456">Lyase</keyword>
<dbReference type="AlphaFoldDB" id="A0A1G8DAW2"/>
<evidence type="ECO:0000256" key="1">
    <source>
        <dbReference type="ARBA" id="ARBA00001932"/>
    </source>
</evidence>
<name>A0A1G8DAW2_9FLAO</name>
<dbReference type="Pfam" id="PF00875">
    <property type="entry name" value="DNA_photolyase"/>
    <property type="match status" value="1"/>
</dbReference>
<dbReference type="PRINTS" id="PR00147">
    <property type="entry name" value="DNAPHOTLYASE"/>
</dbReference>
<reference evidence="9" key="1">
    <citation type="submission" date="2016-10" db="EMBL/GenBank/DDBJ databases">
        <authorList>
            <person name="Varghese N."/>
            <person name="Submissions S."/>
        </authorList>
    </citation>
    <scope>NUCLEOTIDE SEQUENCE [LARGE SCALE GENOMIC DNA]</scope>
    <source>
        <strain evidence="9">DSM 23313</strain>
    </source>
</reference>
<dbReference type="InterPro" id="IPR014729">
    <property type="entry name" value="Rossmann-like_a/b/a_fold"/>
</dbReference>
<feature type="binding site" evidence="5">
    <location>
        <begin position="356"/>
        <end position="358"/>
    </location>
    <ligand>
        <name>FAD</name>
        <dbReference type="ChEBI" id="CHEBI:57692"/>
    </ligand>
</feature>
<dbReference type="GO" id="GO:0071949">
    <property type="term" value="F:FAD binding"/>
    <property type="evidence" value="ECO:0007669"/>
    <property type="project" value="TreeGrafter"/>
</dbReference>
<dbReference type="GO" id="GO:0003677">
    <property type="term" value="F:DNA binding"/>
    <property type="evidence" value="ECO:0007669"/>
    <property type="project" value="TreeGrafter"/>
</dbReference>
<evidence type="ECO:0000313" key="8">
    <source>
        <dbReference type="EMBL" id="SDH54714.1"/>
    </source>
</evidence>
<comment type="cofactor">
    <cofactor evidence="5">
        <name>FAD</name>
        <dbReference type="ChEBI" id="CHEBI:57692"/>
    </cofactor>
    <text evidence="5">Binds 1 FAD per subunit.</text>
</comment>
<accession>A0A1G8DAW2</accession>
<dbReference type="PROSITE" id="PS00691">
    <property type="entry name" value="DNA_PHOTOLYASES_1_2"/>
    <property type="match status" value="1"/>
</dbReference>
<dbReference type="GO" id="GO:0003904">
    <property type="term" value="F:deoxyribodipyrimidine photo-lyase activity"/>
    <property type="evidence" value="ECO:0007669"/>
    <property type="project" value="TreeGrafter"/>
</dbReference>
<keyword evidence="9" id="KW-1185">Reference proteome</keyword>
<organism evidence="8 9">
    <name type="scientific">Myroides phaeus</name>
    <dbReference type="NCBI Taxonomy" id="702745"/>
    <lineage>
        <taxon>Bacteria</taxon>
        <taxon>Pseudomonadati</taxon>
        <taxon>Bacteroidota</taxon>
        <taxon>Flavobacteriia</taxon>
        <taxon>Flavobacteriales</taxon>
        <taxon>Flavobacteriaceae</taxon>
        <taxon>Myroides</taxon>
    </lineage>
</organism>
<gene>
    <name evidence="8" type="ORF">SAMN05421818_10681</name>
</gene>
<dbReference type="Gene3D" id="1.10.579.10">
    <property type="entry name" value="DNA Cyclobutane Dipyrimidine Photolyase, subunit A, domain 3"/>
    <property type="match status" value="1"/>
</dbReference>
<evidence type="ECO:0000256" key="5">
    <source>
        <dbReference type="PIRSR" id="PIRSR602081-1"/>
    </source>
</evidence>
<dbReference type="InterPro" id="IPR036155">
    <property type="entry name" value="Crypto/Photolyase_N_sf"/>
</dbReference>
<dbReference type="RefSeq" id="WP_090406994.1">
    <property type="nucleotide sequence ID" value="NZ_FNDQ01000006.1"/>
</dbReference>
<dbReference type="Gene3D" id="3.40.50.620">
    <property type="entry name" value="HUPs"/>
    <property type="match status" value="1"/>
</dbReference>
<dbReference type="GO" id="GO:0006950">
    <property type="term" value="P:response to stress"/>
    <property type="evidence" value="ECO:0007669"/>
    <property type="project" value="UniProtKB-ARBA"/>
</dbReference>
<dbReference type="Proteomes" id="UP000243588">
    <property type="component" value="Unassembled WGS sequence"/>
</dbReference>
<dbReference type="PROSITE" id="PS51645">
    <property type="entry name" value="PHR_CRY_ALPHA_BETA"/>
    <property type="match status" value="1"/>
</dbReference>
<keyword evidence="4 6" id="KW-0157">Chromophore</keyword>
<dbReference type="InterPro" id="IPR005101">
    <property type="entry name" value="Cryptochr/Photolyase_FAD-bd"/>
</dbReference>
<dbReference type="Gene3D" id="1.25.40.80">
    <property type="match status" value="1"/>
</dbReference>
<protein>
    <submittedName>
        <fullName evidence="8">Deoxyribodipyrimidine photo-lyase</fullName>
    </submittedName>
</protein>
<evidence type="ECO:0000259" key="7">
    <source>
        <dbReference type="PROSITE" id="PS51645"/>
    </source>
</evidence>